<dbReference type="AlphaFoldDB" id="A0A2P2QD75"/>
<protein>
    <submittedName>
        <fullName evidence="1">Uncharacterized protein</fullName>
    </submittedName>
</protein>
<organism evidence="1">
    <name type="scientific">Rhizophora mucronata</name>
    <name type="common">Asiatic mangrove</name>
    <dbReference type="NCBI Taxonomy" id="61149"/>
    <lineage>
        <taxon>Eukaryota</taxon>
        <taxon>Viridiplantae</taxon>
        <taxon>Streptophyta</taxon>
        <taxon>Embryophyta</taxon>
        <taxon>Tracheophyta</taxon>
        <taxon>Spermatophyta</taxon>
        <taxon>Magnoliopsida</taxon>
        <taxon>eudicotyledons</taxon>
        <taxon>Gunneridae</taxon>
        <taxon>Pentapetalae</taxon>
        <taxon>rosids</taxon>
        <taxon>fabids</taxon>
        <taxon>Malpighiales</taxon>
        <taxon>Rhizophoraceae</taxon>
        <taxon>Rhizophora</taxon>
    </lineage>
</organism>
<sequence length="70" mass="8176">MDMGLIRRVLQFHKRLSYTRRSHFEITTVSHNFIQLIGQIIKNMSLDGVIPLVTRVKIHYEPRGQPGSPF</sequence>
<proteinExistence type="predicted"/>
<reference evidence="1" key="1">
    <citation type="submission" date="2018-02" db="EMBL/GenBank/DDBJ databases">
        <title>Rhizophora mucronata_Transcriptome.</title>
        <authorList>
            <person name="Meera S.P."/>
            <person name="Sreeshan A."/>
            <person name="Augustine A."/>
        </authorList>
    </citation>
    <scope>NUCLEOTIDE SEQUENCE</scope>
    <source>
        <tissue evidence="1">Leaf</tissue>
    </source>
</reference>
<dbReference type="EMBL" id="GGEC01084488">
    <property type="protein sequence ID" value="MBX64972.1"/>
    <property type="molecule type" value="Transcribed_RNA"/>
</dbReference>
<evidence type="ECO:0000313" key="1">
    <source>
        <dbReference type="EMBL" id="MBX64972.1"/>
    </source>
</evidence>
<name>A0A2P2QD75_RHIMU</name>
<accession>A0A2P2QD75</accession>